<dbReference type="Proteomes" id="UP001516400">
    <property type="component" value="Unassembled WGS sequence"/>
</dbReference>
<feature type="domain" description="Cystatin" evidence="1">
    <location>
        <begin position="72"/>
        <end position="175"/>
    </location>
</feature>
<organism evidence="2 3">
    <name type="scientific">Cryptolaemus montrouzieri</name>
    <dbReference type="NCBI Taxonomy" id="559131"/>
    <lineage>
        <taxon>Eukaryota</taxon>
        <taxon>Metazoa</taxon>
        <taxon>Ecdysozoa</taxon>
        <taxon>Arthropoda</taxon>
        <taxon>Hexapoda</taxon>
        <taxon>Insecta</taxon>
        <taxon>Pterygota</taxon>
        <taxon>Neoptera</taxon>
        <taxon>Endopterygota</taxon>
        <taxon>Coleoptera</taxon>
        <taxon>Polyphaga</taxon>
        <taxon>Cucujiformia</taxon>
        <taxon>Coccinelloidea</taxon>
        <taxon>Coccinellidae</taxon>
        <taxon>Scymninae</taxon>
        <taxon>Scymnini</taxon>
        <taxon>Cryptolaemus</taxon>
    </lineage>
</organism>
<dbReference type="InterPro" id="IPR046350">
    <property type="entry name" value="Cystatin_sf"/>
</dbReference>
<dbReference type="Gene3D" id="3.10.450.10">
    <property type="match status" value="1"/>
</dbReference>
<dbReference type="Pfam" id="PF00031">
    <property type="entry name" value="Cystatin"/>
    <property type="match status" value="1"/>
</dbReference>
<reference evidence="2 3" key="1">
    <citation type="journal article" date="2021" name="BMC Biol.">
        <title>Horizontally acquired antibacterial genes associated with adaptive radiation of ladybird beetles.</title>
        <authorList>
            <person name="Li H.S."/>
            <person name="Tang X.F."/>
            <person name="Huang Y.H."/>
            <person name="Xu Z.Y."/>
            <person name="Chen M.L."/>
            <person name="Du X.Y."/>
            <person name="Qiu B.Y."/>
            <person name="Chen P.T."/>
            <person name="Zhang W."/>
            <person name="Slipinski A."/>
            <person name="Escalona H.E."/>
            <person name="Waterhouse R.M."/>
            <person name="Zwick A."/>
            <person name="Pang H."/>
        </authorList>
    </citation>
    <scope>NUCLEOTIDE SEQUENCE [LARGE SCALE GENOMIC DNA]</scope>
    <source>
        <strain evidence="2">SYSU2018</strain>
    </source>
</reference>
<dbReference type="InterPro" id="IPR000010">
    <property type="entry name" value="Cystatin_dom"/>
</dbReference>
<dbReference type="AlphaFoldDB" id="A0ABD2PCH1"/>
<keyword evidence="3" id="KW-1185">Reference proteome</keyword>
<evidence type="ECO:0000313" key="3">
    <source>
        <dbReference type="Proteomes" id="UP001516400"/>
    </source>
</evidence>
<dbReference type="SMART" id="SM00043">
    <property type="entry name" value="CY"/>
    <property type="match status" value="1"/>
</dbReference>
<gene>
    <name evidence="2" type="ORF">HHI36_002946</name>
</gene>
<proteinExistence type="predicted"/>
<accession>A0ABD2PCH1</accession>
<sequence length="382" mass="42134">MHTQLKGDILEVDLLASITCKSANDQCNYDSAECRGLLYVPPNAELQVLSVDCNPNLPVMEEPLALPVQVQTCTGCLTDVNVNADGVQHLVKSIIQHVEAEQNRRYTLVEVLRAQQQVINGVNFVLTVKIAPALCNVDTMECMRDPKEEDIYCIVKFYQEPGYQKPKNIISNNCTKSQAFIPTFSKFESNDVNKVGPDTEGNIIHEKDASWKKSERTENDILKDVMSQIIPLDKFESTSKKYIELVQSNPVKSIESSSVHNMVDDNGQPIIVSSTFQEVLATEDQPISLGTDTAVDQAFTVNNASPSSTVLGEEGSASPINPILSTEKSIIQQKENDDIVSHSVGISEKSSATPAIYTYEPARRDKIDGLFILGMLLHIKST</sequence>
<dbReference type="SUPFAM" id="SSF54403">
    <property type="entry name" value="Cystatin/monellin"/>
    <property type="match status" value="1"/>
</dbReference>
<comment type="caution">
    <text evidence="2">The sequence shown here is derived from an EMBL/GenBank/DDBJ whole genome shotgun (WGS) entry which is preliminary data.</text>
</comment>
<dbReference type="CDD" id="cd00042">
    <property type="entry name" value="CY"/>
    <property type="match status" value="1"/>
</dbReference>
<name>A0ABD2PCH1_9CUCU</name>
<evidence type="ECO:0000313" key="2">
    <source>
        <dbReference type="EMBL" id="KAL3288505.1"/>
    </source>
</evidence>
<dbReference type="EMBL" id="JABFTP020000185">
    <property type="protein sequence ID" value="KAL3288505.1"/>
    <property type="molecule type" value="Genomic_DNA"/>
</dbReference>
<protein>
    <recommendedName>
        <fullName evidence="1">Cystatin domain-containing protein</fullName>
    </recommendedName>
</protein>
<dbReference type="GO" id="GO:0004869">
    <property type="term" value="F:cysteine-type endopeptidase inhibitor activity"/>
    <property type="evidence" value="ECO:0007669"/>
    <property type="project" value="UniProtKB-ARBA"/>
</dbReference>
<evidence type="ECO:0000259" key="1">
    <source>
        <dbReference type="SMART" id="SM00043"/>
    </source>
</evidence>